<dbReference type="AlphaFoldDB" id="A0AAD8P335"/>
<keyword evidence="2" id="KW-1133">Transmembrane helix</keyword>
<keyword evidence="2" id="KW-0812">Transmembrane</keyword>
<name>A0AAD8P335_TARER</name>
<feature type="compositionally biased region" description="Polar residues" evidence="1">
    <location>
        <begin position="249"/>
        <end position="261"/>
    </location>
</feature>
<evidence type="ECO:0000256" key="1">
    <source>
        <dbReference type="SAM" id="MobiDB-lite"/>
    </source>
</evidence>
<gene>
    <name evidence="3" type="ORF">QVD17_03146</name>
</gene>
<dbReference type="Proteomes" id="UP001229421">
    <property type="component" value="Unassembled WGS sequence"/>
</dbReference>
<organism evidence="3 4">
    <name type="scientific">Tagetes erecta</name>
    <name type="common">African marigold</name>
    <dbReference type="NCBI Taxonomy" id="13708"/>
    <lineage>
        <taxon>Eukaryota</taxon>
        <taxon>Viridiplantae</taxon>
        <taxon>Streptophyta</taxon>
        <taxon>Embryophyta</taxon>
        <taxon>Tracheophyta</taxon>
        <taxon>Spermatophyta</taxon>
        <taxon>Magnoliopsida</taxon>
        <taxon>eudicotyledons</taxon>
        <taxon>Gunneridae</taxon>
        <taxon>Pentapetalae</taxon>
        <taxon>asterids</taxon>
        <taxon>campanulids</taxon>
        <taxon>Asterales</taxon>
        <taxon>Asteraceae</taxon>
        <taxon>Asteroideae</taxon>
        <taxon>Heliantheae alliance</taxon>
        <taxon>Tageteae</taxon>
        <taxon>Tagetes</taxon>
    </lineage>
</organism>
<feature type="region of interest" description="Disordered" evidence="1">
    <location>
        <begin position="229"/>
        <end position="264"/>
    </location>
</feature>
<evidence type="ECO:0000313" key="3">
    <source>
        <dbReference type="EMBL" id="KAK1437355.1"/>
    </source>
</evidence>
<keyword evidence="4" id="KW-1185">Reference proteome</keyword>
<reference evidence="3" key="1">
    <citation type="journal article" date="2023" name="bioRxiv">
        <title>Improved chromosome-level genome assembly for marigold (Tagetes erecta).</title>
        <authorList>
            <person name="Jiang F."/>
            <person name="Yuan L."/>
            <person name="Wang S."/>
            <person name="Wang H."/>
            <person name="Xu D."/>
            <person name="Wang A."/>
            <person name="Fan W."/>
        </authorList>
    </citation>
    <scope>NUCLEOTIDE SEQUENCE</scope>
    <source>
        <strain evidence="3">WSJ</strain>
        <tissue evidence="3">Leaf</tissue>
    </source>
</reference>
<keyword evidence="2" id="KW-0472">Membrane</keyword>
<evidence type="ECO:0000256" key="2">
    <source>
        <dbReference type="SAM" id="Phobius"/>
    </source>
</evidence>
<evidence type="ECO:0000313" key="4">
    <source>
        <dbReference type="Proteomes" id="UP001229421"/>
    </source>
</evidence>
<feature type="transmembrane region" description="Helical" evidence="2">
    <location>
        <begin position="200"/>
        <end position="219"/>
    </location>
</feature>
<protein>
    <submittedName>
        <fullName evidence="3">Uncharacterized protein</fullName>
    </submittedName>
</protein>
<comment type="caution">
    <text evidence="3">The sequence shown here is derived from an EMBL/GenBank/DDBJ whole genome shotgun (WGS) entry which is preliminary data.</text>
</comment>
<sequence length="289" mass="31604">MRTPCCYSFVAFILKFLIFFQTFIGISIIVYSAYMLNQWEKHLPIPPLPPSPSPSPPPSDLAPSPSPDSIDSSFSVFNSGSVSDHVIRLNFDVDKITGVYGGIQLQSGSIPAPWFIYAFMGLGIVLCCISCIGHIAAEAIHGCCLCFYTILKIVLILVEVALVAFIALDRRWEKDIPDDPTGSIDSFREFIEDNVGICKWVGIAIIVIQVLCLLFAAVLRMMVSSQKKNDDDLEEGSGRGKAWEPLLNPHSSQASGSTSADGKSFHSDIWTARMREKYGLGGSQSNQSA</sequence>
<feature type="transmembrane region" description="Helical" evidence="2">
    <location>
        <begin position="145"/>
        <end position="168"/>
    </location>
</feature>
<accession>A0AAD8P335</accession>
<feature type="transmembrane region" description="Helical" evidence="2">
    <location>
        <begin position="12"/>
        <end position="34"/>
    </location>
</feature>
<feature type="transmembrane region" description="Helical" evidence="2">
    <location>
        <begin position="114"/>
        <end position="133"/>
    </location>
</feature>
<proteinExistence type="predicted"/>
<dbReference type="EMBL" id="JAUHHV010000001">
    <property type="protein sequence ID" value="KAK1437355.1"/>
    <property type="molecule type" value="Genomic_DNA"/>
</dbReference>